<keyword evidence="2" id="KW-0418">Kinase</keyword>
<dbReference type="KEGG" id="sacd:HS1genome_1439"/>
<reference evidence="2" key="3">
    <citation type="journal article" date="2019" name="BMC Res. Notes">
        <title>Complete genome sequence of the Sulfodiicoccus acidiphilus strain HS-1T, the first crenarchaeon that lacks polB3, isolated from an acidic hot spring in Ohwaku-dani, Hakone, Japan.</title>
        <authorList>
            <person name="Sakai H.D."/>
            <person name="Kurosawa N."/>
        </authorList>
    </citation>
    <scope>NUCLEOTIDE SEQUENCE</scope>
    <source>
        <strain evidence="2">HS-1</strain>
    </source>
</reference>
<dbReference type="SUPFAM" id="SSF54211">
    <property type="entry name" value="Ribosomal protein S5 domain 2-like"/>
    <property type="match status" value="1"/>
</dbReference>
<organism evidence="2 4">
    <name type="scientific">Sulfodiicoccus acidiphilus</name>
    <dbReference type="NCBI Taxonomy" id="1670455"/>
    <lineage>
        <taxon>Archaea</taxon>
        <taxon>Thermoproteota</taxon>
        <taxon>Thermoprotei</taxon>
        <taxon>Sulfolobales</taxon>
        <taxon>Sulfolobaceae</taxon>
        <taxon>Sulfodiicoccus</taxon>
    </lineage>
</organism>
<sequence length="223" mass="23716">MTTGSVGVSLTLGPPMRARARRGVGLTFNGMSIELPNLDYLKELGEVRLEVDSAVPLGYGYGLSGALSLAYALAATEIYGVNRWRALRTAHVAEVLSGNGLGDVLSQFTGGGVVYRKSPGAPGVGEAEPVPVEWSPVYSVPLQRIPTRIILEGGANAEFLIRKFLEERTLAAFFRMAAEFNSSLGFPPPAPNAFRKKGLIMFLGEAPEGALRHEPMLEGAGPC</sequence>
<dbReference type="InterPro" id="IPR006204">
    <property type="entry name" value="GHMP_kinase_N_dom"/>
</dbReference>
<evidence type="ECO:0000313" key="4">
    <source>
        <dbReference type="Proteomes" id="UP000276741"/>
    </source>
</evidence>
<dbReference type="InterPro" id="IPR020568">
    <property type="entry name" value="Ribosomal_Su5_D2-typ_SF"/>
</dbReference>
<dbReference type="AlphaFoldDB" id="A0A348B4E8"/>
<dbReference type="InterPro" id="IPR014721">
    <property type="entry name" value="Ribsml_uS5_D2-typ_fold_subgr"/>
</dbReference>
<dbReference type="PIRSF" id="PIRSF016896">
    <property type="entry name" value="GHMP_arc_MJ0969"/>
    <property type="match status" value="1"/>
</dbReference>
<gene>
    <name evidence="3" type="ORF">GCM10007116_20870</name>
    <name evidence="2" type="ORF">HS1genome_1439</name>
</gene>
<dbReference type="Pfam" id="PF00288">
    <property type="entry name" value="GHMP_kinases_N"/>
    <property type="match status" value="1"/>
</dbReference>
<evidence type="ECO:0000313" key="3">
    <source>
        <dbReference type="EMBL" id="GGU03894.1"/>
    </source>
</evidence>
<dbReference type="Gene3D" id="3.30.230.10">
    <property type="match status" value="1"/>
</dbReference>
<dbReference type="Proteomes" id="UP000276741">
    <property type="component" value="Chromosome"/>
</dbReference>
<dbReference type="Proteomes" id="UP000616143">
    <property type="component" value="Unassembled WGS sequence"/>
</dbReference>
<name>A0A348B4E8_9CREN</name>
<dbReference type="GO" id="GO:0005524">
    <property type="term" value="F:ATP binding"/>
    <property type="evidence" value="ECO:0007669"/>
    <property type="project" value="InterPro"/>
</dbReference>
<reference evidence="3" key="4">
    <citation type="submission" date="2020-09" db="EMBL/GenBank/DDBJ databases">
        <authorList>
            <person name="Sun Q."/>
            <person name="Ohkuma M."/>
        </authorList>
    </citation>
    <scope>NUCLEOTIDE SEQUENCE</scope>
    <source>
        <strain evidence="3">JCM 31740</strain>
    </source>
</reference>
<protein>
    <submittedName>
        <fullName evidence="2">GHMP kinase</fullName>
    </submittedName>
</protein>
<feature type="domain" description="GHMP kinase N-terminal" evidence="1">
    <location>
        <begin position="43"/>
        <end position="111"/>
    </location>
</feature>
<evidence type="ECO:0000313" key="2">
    <source>
        <dbReference type="EMBL" id="BBD73050.1"/>
    </source>
</evidence>
<dbReference type="InterPro" id="IPR012043">
    <property type="entry name" value="PoK"/>
</dbReference>
<keyword evidence="2" id="KW-0808">Transferase</keyword>
<dbReference type="EMBL" id="BMQS01000027">
    <property type="protein sequence ID" value="GGU03894.1"/>
    <property type="molecule type" value="Genomic_DNA"/>
</dbReference>
<evidence type="ECO:0000259" key="1">
    <source>
        <dbReference type="Pfam" id="PF00288"/>
    </source>
</evidence>
<reference evidence="4" key="2">
    <citation type="submission" date="2018-04" db="EMBL/GenBank/DDBJ databases">
        <title>Complete genome sequence of Sulfodiicoccus acidiphilus strain HS-1.</title>
        <authorList>
            <person name="Sakai H.D."/>
            <person name="Kurosawa N."/>
        </authorList>
    </citation>
    <scope>NUCLEOTIDE SEQUENCE [LARGE SCALE GENOMIC DNA]</scope>
    <source>
        <strain evidence="4">HS-1</strain>
    </source>
</reference>
<proteinExistence type="predicted"/>
<dbReference type="GO" id="GO:0016301">
    <property type="term" value="F:kinase activity"/>
    <property type="evidence" value="ECO:0007669"/>
    <property type="project" value="UniProtKB-KW"/>
</dbReference>
<dbReference type="PANTHER" id="PTHR42282">
    <property type="entry name" value="PANTOATE KINASE-RELATED"/>
    <property type="match status" value="1"/>
</dbReference>
<accession>A0A348B4E8</accession>
<dbReference type="PANTHER" id="PTHR42282:SF1">
    <property type="entry name" value="PANTOATE KINASE"/>
    <property type="match status" value="1"/>
</dbReference>
<keyword evidence="4" id="KW-1185">Reference proteome</keyword>
<dbReference type="EMBL" id="AP018553">
    <property type="protein sequence ID" value="BBD73050.1"/>
    <property type="molecule type" value="Genomic_DNA"/>
</dbReference>
<reference evidence="3" key="1">
    <citation type="journal article" date="2014" name="Int. J. Syst. Evol. Microbiol.">
        <title>Complete genome sequence of Corynebacterium casei LMG S-19264T (=DSM 44701T), isolated from a smear-ripened cheese.</title>
        <authorList>
            <consortium name="US DOE Joint Genome Institute (JGI-PGF)"/>
            <person name="Walter F."/>
            <person name="Albersmeier A."/>
            <person name="Kalinowski J."/>
            <person name="Ruckert C."/>
        </authorList>
    </citation>
    <scope>NUCLEOTIDE SEQUENCE</scope>
    <source>
        <strain evidence="3">JCM 31740</strain>
    </source>
</reference>